<evidence type="ECO:0000256" key="3">
    <source>
        <dbReference type="ARBA" id="ARBA00022630"/>
    </source>
</evidence>
<organism evidence="14 15">
    <name type="scientific">Effrenium voratum</name>
    <dbReference type="NCBI Taxonomy" id="2562239"/>
    <lineage>
        <taxon>Eukaryota</taxon>
        <taxon>Sar</taxon>
        <taxon>Alveolata</taxon>
        <taxon>Dinophyceae</taxon>
        <taxon>Suessiales</taxon>
        <taxon>Symbiodiniaceae</taxon>
        <taxon>Effrenium</taxon>
    </lineage>
</organism>
<evidence type="ECO:0000256" key="6">
    <source>
        <dbReference type="ARBA" id="ARBA00023002"/>
    </source>
</evidence>
<dbReference type="GO" id="GO:0050660">
    <property type="term" value="F:flavin adenine dinucleotide binding"/>
    <property type="evidence" value="ECO:0007669"/>
    <property type="project" value="TreeGrafter"/>
</dbReference>
<evidence type="ECO:0008006" key="16">
    <source>
        <dbReference type="Google" id="ProtNLM"/>
    </source>
</evidence>
<comment type="caution">
    <text evidence="14">The sequence shown here is derived from an EMBL/GenBank/DDBJ whole genome shotgun (WGS) entry which is preliminary data.</text>
</comment>
<evidence type="ECO:0000313" key="14">
    <source>
        <dbReference type="EMBL" id="CAJ1375787.1"/>
    </source>
</evidence>
<keyword evidence="6 9" id="KW-0560">Oxidoreductase</keyword>
<dbReference type="CDD" id="cd06558">
    <property type="entry name" value="crotonase-like"/>
    <property type="match status" value="1"/>
</dbReference>
<evidence type="ECO:0000313" key="15">
    <source>
        <dbReference type="Proteomes" id="UP001178507"/>
    </source>
</evidence>
<dbReference type="Gene3D" id="3.30.390.30">
    <property type="match status" value="1"/>
</dbReference>
<dbReference type="Pfam" id="PF16113">
    <property type="entry name" value="ECH_2"/>
    <property type="match status" value="1"/>
</dbReference>
<dbReference type="PROSITE" id="PS00076">
    <property type="entry name" value="PYRIDINE_REDOX_1"/>
    <property type="match status" value="1"/>
</dbReference>
<reference evidence="14" key="1">
    <citation type="submission" date="2023-08" db="EMBL/GenBank/DDBJ databases">
        <authorList>
            <person name="Chen Y."/>
            <person name="Shah S."/>
            <person name="Dougan E. K."/>
            <person name="Thang M."/>
            <person name="Chan C."/>
        </authorList>
    </citation>
    <scope>NUCLEOTIDE SEQUENCE</scope>
</reference>
<dbReference type="Gene3D" id="3.50.50.60">
    <property type="entry name" value="FAD/NAD(P)-binding domain"/>
    <property type="match status" value="2"/>
</dbReference>
<feature type="chain" id="PRO_5041383860" description="Mercuric reductase" evidence="10">
    <location>
        <begin position="25"/>
        <end position="943"/>
    </location>
</feature>
<keyword evidence="3 9" id="KW-0285">Flavoprotein</keyword>
<dbReference type="InterPro" id="IPR023753">
    <property type="entry name" value="FAD/NAD-binding_dom"/>
</dbReference>
<dbReference type="InterPro" id="IPR036188">
    <property type="entry name" value="FAD/NAD-bd_sf"/>
</dbReference>
<dbReference type="AlphaFoldDB" id="A0AA36HW82"/>
<evidence type="ECO:0000259" key="11">
    <source>
        <dbReference type="Pfam" id="PF02852"/>
    </source>
</evidence>
<dbReference type="Pfam" id="PF07992">
    <property type="entry name" value="Pyr_redox_2"/>
    <property type="match status" value="1"/>
</dbReference>
<evidence type="ECO:0000256" key="9">
    <source>
        <dbReference type="RuleBase" id="RU003691"/>
    </source>
</evidence>
<dbReference type="SUPFAM" id="SSF51905">
    <property type="entry name" value="FAD/NAD(P)-binding domain"/>
    <property type="match status" value="1"/>
</dbReference>
<protein>
    <recommendedName>
        <fullName evidence="16">Mercuric reductase</fullName>
    </recommendedName>
</protein>
<proteinExistence type="inferred from homology"/>
<name>A0AA36HW82_9DINO</name>
<keyword evidence="4 9" id="KW-0274">FAD</keyword>
<dbReference type="PANTHER" id="PTHR43014">
    <property type="entry name" value="MERCURIC REDUCTASE"/>
    <property type="match status" value="1"/>
</dbReference>
<dbReference type="SUPFAM" id="SSF55424">
    <property type="entry name" value="FAD/NAD-linked reductases, dimerisation (C-terminal) domain"/>
    <property type="match status" value="1"/>
</dbReference>
<evidence type="ECO:0000256" key="2">
    <source>
        <dbReference type="ARBA" id="ARBA00007532"/>
    </source>
</evidence>
<evidence type="ECO:0000256" key="8">
    <source>
        <dbReference type="ARBA" id="ARBA00023284"/>
    </source>
</evidence>
<dbReference type="PANTHER" id="PTHR43014:SF2">
    <property type="entry name" value="MERCURIC REDUCTASE"/>
    <property type="match status" value="1"/>
</dbReference>
<feature type="domain" description="Pyridine nucleotide-disulphide oxidoreductase dimerisation" evidence="11">
    <location>
        <begin position="439"/>
        <end position="546"/>
    </location>
</feature>
<dbReference type="FunFam" id="3.30.390.30:FF:000001">
    <property type="entry name" value="Dihydrolipoyl dehydrogenase"/>
    <property type="match status" value="1"/>
</dbReference>
<keyword evidence="7" id="KW-1015">Disulfide bond</keyword>
<comment type="similarity">
    <text evidence="2 9">Belongs to the class-I pyridine nucleotide-disulfide oxidoreductase family.</text>
</comment>
<accession>A0AA36HW82</accession>
<gene>
    <name evidence="14" type="ORF">EVOR1521_LOCUS4989</name>
</gene>
<keyword evidence="10" id="KW-0732">Signal</keyword>
<dbReference type="InterPro" id="IPR029045">
    <property type="entry name" value="ClpP/crotonase-like_dom_sf"/>
</dbReference>
<dbReference type="Proteomes" id="UP001178507">
    <property type="component" value="Unassembled WGS sequence"/>
</dbReference>
<comment type="cofactor">
    <cofactor evidence="1">
        <name>FAD</name>
        <dbReference type="ChEBI" id="CHEBI:57692"/>
    </cofactor>
</comment>
<feature type="domain" description="FAD/NAD(P)-binding" evidence="12">
    <location>
        <begin position="88"/>
        <end position="419"/>
    </location>
</feature>
<evidence type="ECO:0000256" key="5">
    <source>
        <dbReference type="ARBA" id="ARBA00022857"/>
    </source>
</evidence>
<dbReference type="GO" id="GO:0003955">
    <property type="term" value="F:NAD(P)H dehydrogenase (quinone) activity"/>
    <property type="evidence" value="ECO:0007669"/>
    <property type="project" value="TreeGrafter"/>
</dbReference>
<keyword evidence="8 9" id="KW-0676">Redox-active center</keyword>
<feature type="signal peptide" evidence="10">
    <location>
        <begin position="1"/>
        <end position="24"/>
    </location>
</feature>
<dbReference type="PRINTS" id="PR00368">
    <property type="entry name" value="FADPNR"/>
</dbReference>
<evidence type="ECO:0000256" key="10">
    <source>
        <dbReference type="SAM" id="SignalP"/>
    </source>
</evidence>
<feature type="domain" description="Enoyl-CoA hydratase/isomerase" evidence="13">
    <location>
        <begin position="585"/>
        <end position="928"/>
    </location>
</feature>
<dbReference type="InterPro" id="IPR004099">
    <property type="entry name" value="Pyr_nucl-diS_OxRdtase_dimer"/>
</dbReference>
<dbReference type="InterPro" id="IPR045004">
    <property type="entry name" value="ECH_dom"/>
</dbReference>
<evidence type="ECO:0000256" key="7">
    <source>
        <dbReference type="ARBA" id="ARBA00023157"/>
    </source>
</evidence>
<keyword evidence="15" id="KW-1185">Reference proteome</keyword>
<evidence type="ECO:0000259" key="12">
    <source>
        <dbReference type="Pfam" id="PF07992"/>
    </source>
</evidence>
<dbReference type="Pfam" id="PF02852">
    <property type="entry name" value="Pyr_redox_dim"/>
    <property type="match status" value="1"/>
</dbReference>
<keyword evidence="5" id="KW-0521">NADP</keyword>
<evidence type="ECO:0000256" key="1">
    <source>
        <dbReference type="ARBA" id="ARBA00001974"/>
    </source>
</evidence>
<dbReference type="InterPro" id="IPR012999">
    <property type="entry name" value="Pyr_OxRdtase_I_AS"/>
</dbReference>
<dbReference type="SUPFAM" id="SSF52096">
    <property type="entry name" value="ClpP/crotonase"/>
    <property type="match status" value="1"/>
</dbReference>
<evidence type="ECO:0000256" key="4">
    <source>
        <dbReference type="ARBA" id="ARBA00022827"/>
    </source>
</evidence>
<dbReference type="InterPro" id="IPR016156">
    <property type="entry name" value="FAD/NAD-linked_Rdtase_dimer_sf"/>
</dbReference>
<sequence>MILRRTTVGLLCCALAIQQRVPHAASTMYSGILGPLTGKVQSAFQPSRPSQRPIAPEYTAEPLEDPQVRRLVENVDPSLRRNPPSGTYDLVVLGAGVAGLISCIVGRQLGRKVALVEQHYMGGDCLNTGCVPSKALIAAAREAARPVLRGGDLGVRVPEVAVDFEAVMSRMRRIRAEISEHDSVRRYSEDLGVEVYSGAARFMGKRQVTLADGTELGFRKCILGTGAGALVPKELEGIPHLTNSNLWNLRHLPPRLVVLGAGVIGLEIAQAMRRLGSQVTIISPSGRVMPKEEPEAAELVRKALDRDGVRLLAAKLLKVDRQVASKSEGSALYEAPFGMYRLAVDTGKGEETLEAEAVLNATGRKTRTEGLDLHKAGICCNGAELVVDEQLRTTNPDIFGAGDVLPDRQRFTHAAEWQARLAVRNALLGERLDARRLLIPRATYTEPEVAAVGSTAEELKAAGVKFETFVRQAADVDRNRCDGVTEGFASLHVAQDGQILGACVVGPNAGDHISEVTLCMQHGLTASDLAGTMHPYPTAAEVVRQAAQAFVRAQIFRAANQDLLRGSSDPCNAVRAECSELGLCTISIDRPEALNACDQAMAKCIVEAARLPHARALLLQGAQAGQRGKVAFCAGGDVKAMAQVLKEDPQSQLPAVQLAQEYAAISSLSRRRAEGLPVICFMDGICMGFGLGLACACEFRVVTERSLLAMPECAIGITPDVGFAAMAATMAAGRCMALTGWRLTGSEAVAYGLATHLVPSEKLESLRRKLQELDFSSGEEVSRILDEYDDESRQQDGAILSVLDSVFTQSPTAKEAARQLKALGKDTSIDPRVREWVKEREKGFGQGCPLTQEVILRLLEIAEFAARRPGADRHQLLIASLERDFAAVSRLLVAPDFSEGVRAALIDKDKQPAWTASLEDVDPAEVYKLIAPLPDSQKVAFDG</sequence>
<dbReference type="PRINTS" id="PR00411">
    <property type="entry name" value="PNDRDTASEI"/>
</dbReference>
<dbReference type="GO" id="GO:0016668">
    <property type="term" value="F:oxidoreductase activity, acting on a sulfur group of donors, NAD(P) as acceptor"/>
    <property type="evidence" value="ECO:0007669"/>
    <property type="project" value="InterPro"/>
</dbReference>
<dbReference type="EMBL" id="CAUJNA010000339">
    <property type="protein sequence ID" value="CAJ1375787.1"/>
    <property type="molecule type" value="Genomic_DNA"/>
</dbReference>
<evidence type="ECO:0000259" key="13">
    <source>
        <dbReference type="Pfam" id="PF16113"/>
    </source>
</evidence>
<dbReference type="Gene3D" id="3.90.226.10">
    <property type="entry name" value="2-enoyl-CoA Hydratase, Chain A, domain 1"/>
    <property type="match status" value="1"/>
</dbReference>